<evidence type="ECO:0000313" key="3">
    <source>
        <dbReference type="Proteomes" id="UP000287033"/>
    </source>
</evidence>
<name>A0A401TS51_CHIPU</name>
<evidence type="ECO:0000259" key="1">
    <source>
        <dbReference type="Pfam" id="PF00821"/>
    </source>
</evidence>
<dbReference type="PANTHER" id="PTHR11561">
    <property type="entry name" value="PHOSPHOENOLPYRUVATE CARBOXYKINASE"/>
    <property type="match status" value="1"/>
</dbReference>
<dbReference type="SUPFAM" id="SSF53795">
    <property type="entry name" value="PEP carboxykinase-like"/>
    <property type="match status" value="1"/>
</dbReference>
<dbReference type="GO" id="GO:0004613">
    <property type="term" value="F:phosphoenolpyruvate carboxykinase (GTP) activity"/>
    <property type="evidence" value="ECO:0007669"/>
    <property type="project" value="TreeGrafter"/>
</dbReference>
<dbReference type="GO" id="GO:0006094">
    <property type="term" value="P:gluconeogenesis"/>
    <property type="evidence" value="ECO:0007669"/>
    <property type="project" value="InterPro"/>
</dbReference>
<dbReference type="GO" id="GO:0071333">
    <property type="term" value="P:cellular response to glucose stimulus"/>
    <property type="evidence" value="ECO:0007669"/>
    <property type="project" value="TreeGrafter"/>
</dbReference>
<dbReference type="GO" id="GO:0019543">
    <property type="term" value="P:propionate catabolic process"/>
    <property type="evidence" value="ECO:0007669"/>
    <property type="project" value="TreeGrafter"/>
</dbReference>
<comment type="caution">
    <text evidence="2">The sequence shown here is derived from an EMBL/GenBank/DDBJ whole genome shotgun (WGS) entry which is preliminary data.</text>
</comment>
<proteinExistence type="predicted"/>
<dbReference type="Proteomes" id="UP000287033">
    <property type="component" value="Unassembled WGS sequence"/>
</dbReference>
<dbReference type="FunFam" id="3.90.228.20:FF:000005">
    <property type="entry name" value="Phosphoenolpyruvate carboxykinase [GTP], mitochondrial"/>
    <property type="match status" value="1"/>
</dbReference>
<reference evidence="2 3" key="1">
    <citation type="journal article" date="2018" name="Nat. Ecol. Evol.">
        <title>Shark genomes provide insights into elasmobranch evolution and the origin of vertebrates.</title>
        <authorList>
            <person name="Hara Y"/>
            <person name="Yamaguchi K"/>
            <person name="Onimaru K"/>
            <person name="Kadota M"/>
            <person name="Koyanagi M"/>
            <person name="Keeley SD"/>
            <person name="Tatsumi K"/>
            <person name="Tanaka K"/>
            <person name="Motone F"/>
            <person name="Kageyama Y"/>
            <person name="Nozu R"/>
            <person name="Adachi N"/>
            <person name="Nishimura O"/>
            <person name="Nakagawa R"/>
            <person name="Tanegashima C"/>
            <person name="Kiyatake I"/>
            <person name="Matsumoto R"/>
            <person name="Murakumo K"/>
            <person name="Nishida K"/>
            <person name="Terakita A"/>
            <person name="Kuratani S"/>
            <person name="Sato K"/>
            <person name="Hyodo S Kuraku.S."/>
        </authorList>
    </citation>
    <scope>NUCLEOTIDE SEQUENCE [LARGE SCALE GENOMIC DNA]</scope>
</reference>
<dbReference type="GO" id="GO:0005829">
    <property type="term" value="C:cytosol"/>
    <property type="evidence" value="ECO:0007669"/>
    <property type="project" value="TreeGrafter"/>
</dbReference>
<accession>A0A401TS51</accession>
<gene>
    <name evidence="2" type="ORF">chiPu_0029213</name>
</gene>
<organism evidence="2 3">
    <name type="scientific">Chiloscyllium punctatum</name>
    <name type="common">Brownbanded bambooshark</name>
    <name type="synonym">Hemiscyllium punctatum</name>
    <dbReference type="NCBI Taxonomy" id="137246"/>
    <lineage>
        <taxon>Eukaryota</taxon>
        <taxon>Metazoa</taxon>
        <taxon>Chordata</taxon>
        <taxon>Craniata</taxon>
        <taxon>Vertebrata</taxon>
        <taxon>Chondrichthyes</taxon>
        <taxon>Elasmobranchii</taxon>
        <taxon>Galeomorphii</taxon>
        <taxon>Galeoidea</taxon>
        <taxon>Orectolobiformes</taxon>
        <taxon>Hemiscylliidae</taxon>
        <taxon>Chiloscyllium</taxon>
    </lineage>
</organism>
<dbReference type="AlphaFoldDB" id="A0A401TS51"/>
<sequence length="149" mass="16704">MHDPFAMRPFLGYNFGAYLGHWLAMGGRRGAVLPRIFHVNWFRRGGDGAYLWPGFGDNCRVVDWICRRVDGEAGTAAETAVGYVPSPGSLDLSGLAPGLDWEQLFALPRGFWEREVHDIRRYLTVQVNRDLPGALLSELEGLERRVAAM</sequence>
<dbReference type="GO" id="GO:0042594">
    <property type="term" value="P:response to starvation"/>
    <property type="evidence" value="ECO:0007669"/>
    <property type="project" value="TreeGrafter"/>
</dbReference>
<keyword evidence="3" id="KW-1185">Reference proteome</keyword>
<dbReference type="Pfam" id="PF00821">
    <property type="entry name" value="PEPCK_GTP"/>
    <property type="match status" value="1"/>
</dbReference>
<dbReference type="GO" id="GO:0032869">
    <property type="term" value="P:cellular response to insulin stimulus"/>
    <property type="evidence" value="ECO:0007669"/>
    <property type="project" value="TreeGrafter"/>
</dbReference>
<dbReference type="GO" id="GO:0006107">
    <property type="term" value="P:oxaloacetate metabolic process"/>
    <property type="evidence" value="ECO:0007669"/>
    <property type="project" value="TreeGrafter"/>
</dbReference>
<dbReference type="OMA" id="IWDELCK"/>
<dbReference type="GO" id="GO:0005525">
    <property type="term" value="F:GTP binding"/>
    <property type="evidence" value="ECO:0007669"/>
    <property type="project" value="InterPro"/>
</dbReference>
<dbReference type="GO" id="GO:0030145">
    <property type="term" value="F:manganese ion binding"/>
    <property type="evidence" value="ECO:0007669"/>
    <property type="project" value="TreeGrafter"/>
</dbReference>
<dbReference type="InterPro" id="IPR008209">
    <property type="entry name" value="PEP_carboxykinase_GTP"/>
</dbReference>
<dbReference type="Gene3D" id="3.90.228.20">
    <property type="match status" value="1"/>
</dbReference>
<dbReference type="GO" id="GO:0071549">
    <property type="term" value="P:cellular response to dexamethasone stimulus"/>
    <property type="evidence" value="ECO:0007669"/>
    <property type="project" value="TreeGrafter"/>
</dbReference>
<protein>
    <recommendedName>
        <fullName evidence="1">Phosphoenolpyruvate carboxykinase C-terminal P-loop domain-containing protein</fullName>
    </recommendedName>
</protein>
<dbReference type="GO" id="GO:0070365">
    <property type="term" value="P:hepatocyte differentiation"/>
    <property type="evidence" value="ECO:0007669"/>
    <property type="project" value="TreeGrafter"/>
</dbReference>
<dbReference type="InterPro" id="IPR013035">
    <property type="entry name" value="PEP_carboxykinase_C"/>
</dbReference>
<feature type="domain" description="Phosphoenolpyruvate carboxykinase C-terminal P-loop" evidence="1">
    <location>
        <begin position="1"/>
        <end position="145"/>
    </location>
</feature>
<dbReference type="InterPro" id="IPR035077">
    <property type="entry name" value="PEP_carboxykinase_GTP_C"/>
</dbReference>
<dbReference type="PANTHER" id="PTHR11561:SF11">
    <property type="entry name" value="PHOSPHOENOLPYRUVATE CARBOXYKINASE [GTP], MITOCHONDRIAL"/>
    <property type="match status" value="1"/>
</dbReference>
<dbReference type="OrthoDB" id="5841594at2759"/>
<dbReference type="GO" id="GO:0046327">
    <property type="term" value="P:glycerol biosynthetic process from pyruvate"/>
    <property type="evidence" value="ECO:0007669"/>
    <property type="project" value="TreeGrafter"/>
</dbReference>
<dbReference type="STRING" id="137246.A0A401TS51"/>
<evidence type="ECO:0000313" key="2">
    <source>
        <dbReference type="EMBL" id="GCC45448.1"/>
    </source>
</evidence>
<dbReference type="EMBL" id="BEZZ01151110">
    <property type="protein sequence ID" value="GCC45448.1"/>
    <property type="molecule type" value="Genomic_DNA"/>
</dbReference>